<keyword evidence="1" id="KW-0472">Membrane</keyword>
<feature type="transmembrane region" description="Helical" evidence="1">
    <location>
        <begin position="12"/>
        <end position="30"/>
    </location>
</feature>
<gene>
    <name evidence="2" type="ORF">J8A68_002482</name>
</gene>
<feature type="transmembrane region" description="Helical" evidence="1">
    <location>
        <begin position="42"/>
        <end position="67"/>
    </location>
</feature>
<proteinExistence type="predicted"/>
<dbReference type="OrthoDB" id="3342455at2759"/>
<dbReference type="AlphaFoldDB" id="A0A8J5QG86"/>
<evidence type="ECO:0000313" key="3">
    <source>
        <dbReference type="Proteomes" id="UP000694255"/>
    </source>
</evidence>
<keyword evidence="3" id="KW-1185">Reference proteome</keyword>
<keyword evidence="1" id="KW-0812">Transmembrane</keyword>
<feature type="transmembrane region" description="Helical" evidence="1">
    <location>
        <begin position="134"/>
        <end position="155"/>
    </location>
</feature>
<reference evidence="2 3" key="1">
    <citation type="journal article" date="2021" name="DNA Res.">
        <title>Genome analysis of Candida subhashii reveals its hybrid nature and dual mitochondrial genome conformations.</title>
        <authorList>
            <person name="Mixao V."/>
            <person name="Hegedusova E."/>
            <person name="Saus E."/>
            <person name="Pryszcz L.P."/>
            <person name="Cillingova A."/>
            <person name="Nosek J."/>
            <person name="Gabaldon T."/>
        </authorList>
    </citation>
    <scope>NUCLEOTIDE SEQUENCE [LARGE SCALE GENOMIC DNA]</scope>
    <source>
        <strain evidence="2 3">CBS 10753</strain>
    </source>
</reference>
<organism evidence="2 3">
    <name type="scientific">[Candida] subhashii</name>
    <dbReference type="NCBI Taxonomy" id="561895"/>
    <lineage>
        <taxon>Eukaryota</taxon>
        <taxon>Fungi</taxon>
        <taxon>Dikarya</taxon>
        <taxon>Ascomycota</taxon>
        <taxon>Saccharomycotina</taxon>
        <taxon>Pichiomycetes</taxon>
        <taxon>Debaryomycetaceae</taxon>
        <taxon>Spathaspora</taxon>
    </lineage>
</organism>
<dbReference type="PANTHER" id="PTHR37992:SF1">
    <property type="entry name" value="DUF1774-DOMAIN-CONTAINING PROTEIN"/>
    <property type="match status" value="1"/>
</dbReference>
<comment type="caution">
    <text evidence="2">The sequence shown here is derived from an EMBL/GenBank/DDBJ whole genome shotgun (WGS) entry which is preliminary data.</text>
</comment>
<dbReference type="PANTHER" id="PTHR37992">
    <property type="entry name" value="EXPRESSED PROTEIN"/>
    <property type="match status" value="1"/>
</dbReference>
<feature type="transmembrane region" description="Helical" evidence="1">
    <location>
        <begin position="101"/>
        <end position="122"/>
    </location>
</feature>
<feature type="transmembrane region" description="Helical" evidence="1">
    <location>
        <begin position="221"/>
        <end position="241"/>
    </location>
</feature>
<dbReference type="RefSeq" id="XP_049264213.1">
    <property type="nucleotide sequence ID" value="XM_049406237.1"/>
</dbReference>
<evidence type="ECO:0000256" key="1">
    <source>
        <dbReference type="SAM" id="Phobius"/>
    </source>
</evidence>
<sequence>MPYSQDQLSAYRAVIIITLLLSIYGSLHYAHHAYGTDTPFTASYVLLSIYWIVIYIWQIAFTIASFIPNETRLTMVCELGWHFPIFNILHYIWAESFTNQYFILAELFLILNFFNLLGMYFTHKTYALGPVTNWFLIHVPLVALPLNWVIYGIMWNGAVMCHVEEKLWARILANIFIWDFLLIGAIFLFLFRDWASGLSISYLMLALGFRQLATKIFALQWIFAFVISGVLFCASVFVLVIDGFNPSQPENEPLLEDQGV</sequence>
<protein>
    <recommendedName>
        <fullName evidence="4">DUF1774-domain-containing protein</fullName>
    </recommendedName>
</protein>
<evidence type="ECO:0008006" key="4">
    <source>
        <dbReference type="Google" id="ProtNLM"/>
    </source>
</evidence>
<dbReference type="GeneID" id="73469283"/>
<feature type="transmembrane region" description="Helical" evidence="1">
    <location>
        <begin position="194"/>
        <end position="209"/>
    </location>
</feature>
<dbReference type="Pfam" id="PF08611">
    <property type="entry name" value="DUF1774"/>
    <property type="match status" value="1"/>
</dbReference>
<accession>A0A8J5QG86</accession>
<dbReference type="EMBL" id="JAGSYN010000111">
    <property type="protein sequence ID" value="KAG7663981.1"/>
    <property type="molecule type" value="Genomic_DNA"/>
</dbReference>
<name>A0A8J5QG86_9ASCO</name>
<feature type="transmembrane region" description="Helical" evidence="1">
    <location>
        <begin position="167"/>
        <end position="188"/>
    </location>
</feature>
<dbReference type="Proteomes" id="UP000694255">
    <property type="component" value="Unassembled WGS sequence"/>
</dbReference>
<keyword evidence="1" id="KW-1133">Transmembrane helix</keyword>
<dbReference type="InterPro" id="IPR013920">
    <property type="entry name" value="DUF1774_fun"/>
</dbReference>
<evidence type="ECO:0000313" key="2">
    <source>
        <dbReference type="EMBL" id="KAG7663981.1"/>
    </source>
</evidence>